<dbReference type="InterPro" id="IPR035979">
    <property type="entry name" value="RBD_domain_sf"/>
</dbReference>
<keyword evidence="6" id="KW-1185">Reference proteome</keyword>
<protein>
    <recommendedName>
        <fullName evidence="4">RRM domain-containing protein</fullName>
    </recommendedName>
</protein>
<evidence type="ECO:0000256" key="2">
    <source>
        <dbReference type="PROSITE-ProRule" id="PRU00176"/>
    </source>
</evidence>
<feature type="region of interest" description="Disordered" evidence="3">
    <location>
        <begin position="1"/>
        <end position="56"/>
    </location>
</feature>
<feature type="compositionally biased region" description="Basic and acidic residues" evidence="3">
    <location>
        <begin position="45"/>
        <end position="56"/>
    </location>
</feature>
<dbReference type="EMBL" id="AXCM01000128">
    <property type="status" value="NOT_ANNOTATED_CDS"/>
    <property type="molecule type" value="Genomic_DNA"/>
</dbReference>
<evidence type="ECO:0000259" key="4">
    <source>
        <dbReference type="PROSITE" id="PS50102"/>
    </source>
</evidence>
<feature type="domain" description="RRM" evidence="4">
    <location>
        <begin position="60"/>
        <end position="138"/>
    </location>
</feature>
<dbReference type="InterPro" id="IPR012677">
    <property type="entry name" value="Nucleotide-bd_a/b_plait_sf"/>
</dbReference>
<dbReference type="Pfam" id="PF00076">
    <property type="entry name" value="RRM_1"/>
    <property type="match status" value="3"/>
</dbReference>
<feature type="domain" description="RRM" evidence="4">
    <location>
        <begin position="239"/>
        <end position="316"/>
    </location>
</feature>
<reference evidence="5" key="2">
    <citation type="submission" date="2020-05" db="UniProtKB">
        <authorList>
            <consortium name="EnsemblMetazoa"/>
        </authorList>
    </citation>
    <scope>IDENTIFICATION</scope>
    <source>
        <strain evidence="5">A-37</strain>
    </source>
</reference>
<dbReference type="VEuPathDB" id="VectorBase:ACUA022422"/>
<feature type="region of interest" description="Disordered" evidence="3">
    <location>
        <begin position="144"/>
        <end position="185"/>
    </location>
</feature>
<evidence type="ECO:0000313" key="5">
    <source>
        <dbReference type="EnsemblMetazoa" id="ACUA022422-PA"/>
    </source>
</evidence>
<evidence type="ECO:0000256" key="3">
    <source>
        <dbReference type="SAM" id="MobiDB-lite"/>
    </source>
</evidence>
<keyword evidence="1 2" id="KW-0694">RNA-binding</keyword>
<organism evidence="5 6">
    <name type="scientific">Anopheles culicifacies</name>
    <dbReference type="NCBI Taxonomy" id="139723"/>
    <lineage>
        <taxon>Eukaryota</taxon>
        <taxon>Metazoa</taxon>
        <taxon>Ecdysozoa</taxon>
        <taxon>Arthropoda</taxon>
        <taxon>Hexapoda</taxon>
        <taxon>Insecta</taxon>
        <taxon>Pterygota</taxon>
        <taxon>Neoptera</taxon>
        <taxon>Endopterygota</taxon>
        <taxon>Diptera</taxon>
        <taxon>Nematocera</taxon>
        <taxon>Culicoidea</taxon>
        <taxon>Culicidae</taxon>
        <taxon>Anophelinae</taxon>
        <taxon>Anopheles</taxon>
        <taxon>culicifacies species complex</taxon>
    </lineage>
</organism>
<feature type="compositionally biased region" description="Basic and acidic residues" evidence="3">
    <location>
        <begin position="12"/>
        <end position="29"/>
    </location>
</feature>
<name>A0A182MNC7_9DIPT</name>
<dbReference type="STRING" id="139723.A0A182MNC7"/>
<dbReference type="GO" id="GO:0003729">
    <property type="term" value="F:mRNA binding"/>
    <property type="evidence" value="ECO:0007669"/>
    <property type="project" value="TreeGrafter"/>
</dbReference>
<dbReference type="EnsemblMetazoa" id="ACUA022422-RA">
    <property type="protein sequence ID" value="ACUA022422-PA"/>
    <property type="gene ID" value="ACUA022422"/>
</dbReference>
<dbReference type="PANTHER" id="PTHR23003">
    <property type="entry name" value="RNA RECOGNITION MOTIF RRM DOMAIN CONTAINING PROTEIN"/>
    <property type="match status" value="1"/>
</dbReference>
<dbReference type="Proteomes" id="UP000075883">
    <property type="component" value="Unassembled WGS sequence"/>
</dbReference>
<sequence>MRPCVSSNCRRSSIEQRAMDNDSDQNNRDRSRRGDRRSGGGSRFSNDRDRSRDRERSDCRRIYVSNVPYEYRWQDLKDLFRKEVGDVSFVELFHDENNKPRGCGIVEFEKPEHVQMALEKMNRYDINGRNLVIKEDYGNERDKYGRVVPKSFRGNESDNRRRDRDDDRMSGPSHGGSGGGGGGGIVGGGGNVGGSVLGGGNLGGVSVGVGGSDFSQDYNTYGLSVKFLEGLGIQGPLHTKIFVANLDYKVDAKKLKQVFKLAGKIQSLDLSVDKDGNSRGFAVIEYDHPVEAVQAISMFDRQMLFDRRMTVRLDRLTEKSEMSRLPEGLKGIGIGLGPNGEPLKDVARNLPSLQQQNTALQSATLSNAAPTPVQPPLTASNLLNSAATSNLSGLNSNLAAQLSNVVGLSNLTGGLQSSLLSNAAAGLSNLSGLGGLGAAAAAAAGGVGGGLGGAGGGLGGGLGNSLSNALSGLGGSGNDGGLGSSFNQSYSSGFGNGGSNRGNEYDMGSSNVRNYSTAPNDDYGRNYGGINNGNRKISDTIIIRNMPPSWTWQTLRDKFRDVGEVKFAEIRGQDTGVVRFAKERDADVAIKLMDGTRFEGRTVDVNFF</sequence>
<dbReference type="SUPFAM" id="SSF54928">
    <property type="entry name" value="RNA-binding domain, RBD"/>
    <property type="match status" value="2"/>
</dbReference>
<dbReference type="InterPro" id="IPR000504">
    <property type="entry name" value="RRM_dom"/>
</dbReference>
<evidence type="ECO:0000313" key="6">
    <source>
        <dbReference type="Proteomes" id="UP000075883"/>
    </source>
</evidence>
<dbReference type="GO" id="GO:0005737">
    <property type="term" value="C:cytoplasm"/>
    <property type="evidence" value="ECO:0007669"/>
    <property type="project" value="TreeGrafter"/>
</dbReference>
<dbReference type="InterPro" id="IPR050374">
    <property type="entry name" value="RRT5_SRSF_SR"/>
</dbReference>
<feature type="compositionally biased region" description="Gly residues" evidence="3">
    <location>
        <begin position="173"/>
        <end position="185"/>
    </location>
</feature>
<dbReference type="GO" id="GO:0005634">
    <property type="term" value="C:nucleus"/>
    <property type="evidence" value="ECO:0007669"/>
    <property type="project" value="TreeGrafter"/>
</dbReference>
<dbReference type="SMART" id="SM00360">
    <property type="entry name" value="RRM"/>
    <property type="match status" value="3"/>
</dbReference>
<reference evidence="6" key="1">
    <citation type="submission" date="2013-09" db="EMBL/GenBank/DDBJ databases">
        <title>The Genome Sequence of Anopheles culicifacies species A.</title>
        <authorList>
            <consortium name="The Broad Institute Genomics Platform"/>
            <person name="Neafsey D.E."/>
            <person name="Besansky N."/>
            <person name="Howell P."/>
            <person name="Walton C."/>
            <person name="Young S.K."/>
            <person name="Zeng Q."/>
            <person name="Gargeya S."/>
            <person name="Fitzgerald M."/>
            <person name="Haas B."/>
            <person name="Abouelleil A."/>
            <person name="Allen A.W."/>
            <person name="Alvarado L."/>
            <person name="Arachchi H.M."/>
            <person name="Berlin A.M."/>
            <person name="Chapman S.B."/>
            <person name="Gainer-Dewar J."/>
            <person name="Goldberg J."/>
            <person name="Griggs A."/>
            <person name="Gujja S."/>
            <person name="Hansen M."/>
            <person name="Howarth C."/>
            <person name="Imamovic A."/>
            <person name="Ireland A."/>
            <person name="Larimer J."/>
            <person name="McCowan C."/>
            <person name="Murphy C."/>
            <person name="Pearson M."/>
            <person name="Poon T.W."/>
            <person name="Priest M."/>
            <person name="Roberts A."/>
            <person name="Saif S."/>
            <person name="Shea T."/>
            <person name="Sisk P."/>
            <person name="Sykes S."/>
            <person name="Wortman J."/>
            <person name="Nusbaum C."/>
            <person name="Birren B."/>
        </authorList>
    </citation>
    <scope>NUCLEOTIDE SEQUENCE [LARGE SCALE GENOMIC DNA]</scope>
    <source>
        <strain evidence="6">A-37</strain>
    </source>
</reference>
<proteinExistence type="predicted"/>
<dbReference type="Gene3D" id="3.30.70.330">
    <property type="match status" value="3"/>
</dbReference>
<feature type="compositionally biased region" description="Polar residues" evidence="3">
    <location>
        <begin position="1"/>
        <end position="11"/>
    </location>
</feature>
<feature type="compositionally biased region" description="Basic and acidic residues" evidence="3">
    <location>
        <begin position="153"/>
        <end position="169"/>
    </location>
</feature>
<dbReference type="PANTHER" id="PTHR23003:SF3">
    <property type="entry name" value="FI21236P1-RELATED"/>
    <property type="match status" value="1"/>
</dbReference>
<accession>A0A182MNC7</accession>
<dbReference type="CDD" id="cd12385">
    <property type="entry name" value="RRM1_hnRNPM_like"/>
    <property type="match status" value="1"/>
</dbReference>
<dbReference type="CDD" id="cd12386">
    <property type="entry name" value="RRM2_hnRNPM_like"/>
    <property type="match status" value="1"/>
</dbReference>
<dbReference type="PROSITE" id="PS50102">
    <property type="entry name" value="RRM"/>
    <property type="match status" value="3"/>
</dbReference>
<feature type="domain" description="RRM" evidence="4">
    <location>
        <begin position="539"/>
        <end position="608"/>
    </location>
</feature>
<evidence type="ECO:0000256" key="1">
    <source>
        <dbReference type="ARBA" id="ARBA00022884"/>
    </source>
</evidence>
<dbReference type="AlphaFoldDB" id="A0A182MNC7"/>